<dbReference type="AlphaFoldDB" id="A0A9I9DIM7"/>
<reference evidence="2" key="1">
    <citation type="submission" date="2023-03" db="UniProtKB">
        <authorList>
            <consortium name="EnsemblPlants"/>
        </authorList>
    </citation>
    <scope>IDENTIFICATION</scope>
</reference>
<accession>A0A9I9DIM7</accession>
<feature type="region of interest" description="Disordered" evidence="1">
    <location>
        <begin position="34"/>
        <end position="61"/>
    </location>
</feature>
<name>A0A9I9DIM7_CUCME</name>
<evidence type="ECO:0000256" key="1">
    <source>
        <dbReference type="SAM" id="MobiDB-lite"/>
    </source>
</evidence>
<dbReference type="Gramene" id="MELO3C018976.2.1">
    <property type="protein sequence ID" value="MELO3C018976.2.1"/>
    <property type="gene ID" value="MELO3C018976.2"/>
</dbReference>
<feature type="compositionally biased region" description="Basic residues" evidence="1">
    <location>
        <begin position="52"/>
        <end position="61"/>
    </location>
</feature>
<sequence length="61" mass="6953">MPWIIEVLQIAFVKDDMCNAPTLSHVIAIHKNKATTKKLKPKQEGCSPSGDRRRRHNAKDE</sequence>
<proteinExistence type="predicted"/>
<organism evidence="2">
    <name type="scientific">Cucumis melo</name>
    <name type="common">Muskmelon</name>
    <dbReference type="NCBI Taxonomy" id="3656"/>
    <lineage>
        <taxon>Eukaryota</taxon>
        <taxon>Viridiplantae</taxon>
        <taxon>Streptophyta</taxon>
        <taxon>Embryophyta</taxon>
        <taxon>Tracheophyta</taxon>
        <taxon>Spermatophyta</taxon>
        <taxon>Magnoliopsida</taxon>
        <taxon>eudicotyledons</taxon>
        <taxon>Gunneridae</taxon>
        <taxon>Pentapetalae</taxon>
        <taxon>rosids</taxon>
        <taxon>fabids</taxon>
        <taxon>Cucurbitales</taxon>
        <taxon>Cucurbitaceae</taxon>
        <taxon>Benincaseae</taxon>
        <taxon>Cucumis</taxon>
    </lineage>
</organism>
<dbReference type="EnsemblPlants" id="MELO3C018976.2.1">
    <property type="protein sequence ID" value="MELO3C018976.2.1"/>
    <property type="gene ID" value="MELO3C018976.2"/>
</dbReference>
<evidence type="ECO:0000313" key="2">
    <source>
        <dbReference type="EnsemblPlants" id="MELO3C018976.2.1"/>
    </source>
</evidence>
<protein>
    <submittedName>
        <fullName evidence="2">Uncharacterized protein</fullName>
    </submittedName>
</protein>